<keyword evidence="5 7" id="KW-1133">Transmembrane helix</keyword>
<evidence type="ECO:0000256" key="4">
    <source>
        <dbReference type="ARBA" id="ARBA00022692"/>
    </source>
</evidence>
<dbReference type="AlphaFoldDB" id="A0A1C7E9V1"/>
<evidence type="ECO:0000259" key="9">
    <source>
        <dbReference type="Pfam" id="PF07662"/>
    </source>
</evidence>
<accession>A0A1C7E9V1</accession>
<proteinExistence type="inferred from homology"/>
<evidence type="ECO:0000256" key="6">
    <source>
        <dbReference type="ARBA" id="ARBA00023136"/>
    </source>
</evidence>
<comment type="subcellular location">
    <subcellularLocation>
        <location evidence="1">Cell membrane</location>
        <topology evidence="1">Multi-pass membrane protein</topology>
    </subcellularLocation>
</comment>
<keyword evidence="7" id="KW-0813">Transport</keyword>
<dbReference type="GO" id="GO:0005886">
    <property type="term" value="C:plasma membrane"/>
    <property type="evidence" value="ECO:0007669"/>
    <property type="project" value="UniProtKB-SubCell"/>
</dbReference>
<dbReference type="Pfam" id="PF07662">
    <property type="entry name" value="Nucleos_tra2_C"/>
    <property type="match status" value="1"/>
</dbReference>
<evidence type="ECO:0000256" key="2">
    <source>
        <dbReference type="ARBA" id="ARBA00009033"/>
    </source>
</evidence>
<protein>
    <recommendedName>
        <fullName evidence="7">Nucleoside permease</fullName>
    </recommendedName>
</protein>
<dbReference type="GO" id="GO:0015293">
    <property type="term" value="F:symporter activity"/>
    <property type="evidence" value="ECO:0007669"/>
    <property type="project" value="TreeGrafter"/>
</dbReference>
<comment type="similarity">
    <text evidence="2 7">Belongs to the concentrative nucleoside transporter (CNT) (TC 2.A.41) family.</text>
</comment>
<keyword evidence="12" id="KW-1185">Reference proteome</keyword>
<evidence type="ECO:0000259" key="10">
    <source>
        <dbReference type="Pfam" id="PF07670"/>
    </source>
</evidence>
<keyword evidence="3" id="KW-1003">Cell membrane</keyword>
<dbReference type="RefSeq" id="WP_068870568.1">
    <property type="nucleotide sequence ID" value="NZ_CP016539.2"/>
</dbReference>
<dbReference type="Pfam" id="PF07670">
    <property type="entry name" value="Gate"/>
    <property type="match status" value="1"/>
</dbReference>
<feature type="transmembrane region" description="Helical" evidence="7">
    <location>
        <begin position="342"/>
        <end position="368"/>
    </location>
</feature>
<dbReference type="GO" id="GO:0005337">
    <property type="term" value="F:nucleoside transmembrane transporter activity"/>
    <property type="evidence" value="ECO:0007669"/>
    <property type="project" value="InterPro"/>
</dbReference>
<evidence type="ECO:0000313" key="12">
    <source>
        <dbReference type="Proteomes" id="UP000092650"/>
    </source>
</evidence>
<feature type="transmembrane region" description="Helical" evidence="7">
    <location>
        <begin position="285"/>
        <end position="304"/>
    </location>
</feature>
<dbReference type="InterPro" id="IPR008276">
    <property type="entry name" value="C_nuclsd_transpt"/>
</dbReference>
<gene>
    <name evidence="11" type="ORF">BBI15_09790</name>
</gene>
<feature type="transmembrane region" description="Helical" evidence="7">
    <location>
        <begin position="251"/>
        <end position="273"/>
    </location>
</feature>
<evidence type="ECO:0000256" key="3">
    <source>
        <dbReference type="ARBA" id="ARBA00022475"/>
    </source>
</evidence>
<dbReference type="KEGG" id="ppla:BBI15_09790"/>
<feature type="domain" description="Nucleoside transporter/FeoB GTPase Gate" evidence="10">
    <location>
        <begin position="92"/>
        <end position="189"/>
    </location>
</feature>
<evidence type="ECO:0000256" key="7">
    <source>
        <dbReference type="RuleBase" id="RU362018"/>
    </source>
</evidence>
<dbReference type="EMBL" id="CP016539">
    <property type="protein sequence ID" value="ANU20486.1"/>
    <property type="molecule type" value="Genomic_DNA"/>
</dbReference>
<feature type="transmembrane region" description="Helical" evidence="7">
    <location>
        <begin position="167"/>
        <end position="189"/>
    </location>
</feature>
<dbReference type="STRING" id="1038856.BBI15_09790"/>
<evidence type="ECO:0000259" key="8">
    <source>
        <dbReference type="Pfam" id="PF01773"/>
    </source>
</evidence>
<reference evidence="11" key="1">
    <citation type="submission" date="2016-10" db="EMBL/GenBank/DDBJ databases">
        <authorList>
            <person name="See-Too W.S."/>
        </authorList>
    </citation>
    <scope>NUCLEOTIDE SEQUENCE [LARGE SCALE GENOMIC DNA]</scope>
    <source>
        <strain evidence="11">DSM 23997</strain>
    </source>
</reference>
<sequence length="403" mass="42325">MNLLWGIFGIIVVLGIAFLFSDGKKSIKPRTILGGLAIQITFAFMVLEWEFGRNALLGLSRGVQNIINYAGEGIAFVFGPAADTEGFGFVFAFQVLTIIIFFSSLISVLYYLGIMQWIIRLLGGALSKLLGTSKAESISASANIFVGQTEAPLVVRPFLPNMTKSELFAVMTGGLASVAGSTLAGYALLGVPLEYLLAASFMAAPAGLVMAKIMIPEQEEIEEKEFVMEKDDRSVNVVDAAARGASDGLQLALNVGAMLLAFIALIALLNGVLGGIGGWFGADNITIQGILGFIFAPLAFAIGVPWEEAVQAGSYIGQKLVLNEFVAYTAFAPEIANLSPKTVIIVSFALCGFANFSSLAILLGGLGAMAPSRRPDIARLGMRAIAAGMLASLLSAAIAGMFV</sequence>
<dbReference type="NCBIfam" id="TIGR00804">
    <property type="entry name" value="nupC"/>
    <property type="match status" value="1"/>
</dbReference>
<dbReference type="InterPro" id="IPR018270">
    <property type="entry name" value="C_nuclsd_transpt_met_bac"/>
</dbReference>
<organism evidence="11 12">
    <name type="scientific">Planococcus plakortidis</name>
    <dbReference type="NCBI Taxonomy" id="1038856"/>
    <lineage>
        <taxon>Bacteria</taxon>
        <taxon>Bacillati</taxon>
        <taxon>Bacillota</taxon>
        <taxon>Bacilli</taxon>
        <taxon>Bacillales</taxon>
        <taxon>Caryophanaceae</taxon>
        <taxon>Planococcus</taxon>
    </lineage>
</organism>
<evidence type="ECO:0000256" key="1">
    <source>
        <dbReference type="ARBA" id="ARBA00004651"/>
    </source>
</evidence>
<dbReference type="InterPro" id="IPR011657">
    <property type="entry name" value="CNT_C_dom"/>
</dbReference>
<dbReference type="Proteomes" id="UP000092650">
    <property type="component" value="Chromosome"/>
</dbReference>
<feature type="transmembrane region" description="Helical" evidence="7">
    <location>
        <begin position="87"/>
        <end position="112"/>
    </location>
</feature>
<feature type="transmembrane region" description="Helical" evidence="7">
    <location>
        <begin position="380"/>
        <end position="402"/>
    </location>
</feature>
<dbReference type="InterPro" id="IPR011642">
    <property type="entry name" value="Gate_dom"/>
</dbReference>
<feature type="domain" description="Concentrative nucleoside transporter N-terminal" evidence="8">
    <location>
        <begin position="8"/>
        <end position="80"/>
    </location>
</feature>
<feature type="transmembrane region" description="Helical" evidence="7">
    <location>
        <begin position="33"/>
        <end position="51"/>
    </location>
</feature>
<dbReference type="InterPro" id="IPR002668">
    <property type="entry name" value="CNT_N_dom"/>
</dbReference>
<dbReference type="OrthoDB" id="9766455at2"/>
<dbReference type="PANTHER" id="PTHR10590:SF4">
    <property type="entry name" value="SOLUTE CARRIER FAMILY 28 MEMBER 3"/>
    <property type="match status" value="1"/>
</dbReference>
<evidence type="ECO:0000313" key="11">
    <source>
        <dbReference type="EMBL" id="ANU20486.1"/>
    </source>
</evidence>
<name>A0A1C7E9V1_9BACL</name>
<keyword evidence="4 7" id="KW-0812">Transmembrane</keyword>
<dbReference type="PANTHER" id="PTHR10590">
    <property type="entry name" value="SODIUM/NUCLEOSIDE COTRANSPORTER"/>
    <property type="match status" value="1"/>
</dbReference>
<feature type="transmembrane region" description="Helical" evidence="7">
    <location>
        <begin position="6"/>
        <end position="21"/>
    </location>
</feature>
<feature type="domain" description="Concentrative nucleoside transporter C-terminal" evidence="9">
    <location>
        <begin position="195"/>
        <end position="400"/>
    </location>
</feature>
<dbReference type="Pfam" id="PF01773">
    <property type="entry name" value="Nucleos_tra2_N"/>
    <property type="match status" value="1"/>
</dbReference>
<evidence type="ECO:0000256" key="5">
    <source>
        <dbReference type="ARBA" id="ARBA00022989"/>
    </source>
</evidence>
<keyword evidence="6 7" id="KW-0472">Membrane</keyword>